<reference evidence="2 3" key="1">
    <citation type="submission" date="2021-07" db="EMBL/GenBank/DDBJ databases">
        <title>Genome data of Colletotrichum spaethianum.</title>
        <authorList>
            <person name="Utami Y.D."/>
            <person name="Hiruma K."/>
        </authorList>
    </citation>
    <scope>NUCLEOTIDE SEQUENCE [LARGE SCALE GENOMIC DNA]</scope>
    <source>
        <strain evidence="2 3">MAFF 242679</strain>
    </source>
</reference>
<feature type="domain" description="Heterokaryon incompatibility" evidence="1">
    <location>
        <begin position="1"/>
        <end position="79"/>
    </location>
</feature>
<dbReference type="Proteomes" id="UP001055172">
    <property type="component" value="Unassembled WGS sequence"/>
</dbReference>
<gene>
    <name evidence="2" type="ORF">ColLi_13564</name>
</gene>
<dbReference type="PANTHER" id="PTHR33112">
    <property type="entry name" value="DOMAIN PROTEIN, PUTATIVE-RELATED"/>
    <property type="match status" value="1"/>
</dbReference>
<name>A0AA37H2G8_9PEZI</name>
<organism evidence="2 3">
    <name type="scientific">Colletotrichum liriopes</name>
    <dbReference type="NCBI Taxonomy" id="708192"/>
    <lineage>
        <taxon>Eukaryota</taxon>
        <taxon>Fungi</taxon>
        <taxon>Dikarya</taxon>
        <taxon>Ascomycota</taxon>
        <taxon>Pezizomycotina</taxon>
        <taxon>Sordariomycetes</taxon>
        <taxon>Hypocreomycetidae</taxon>
        <taxon>Glomerellales</taxon>
        <taxon>Glomerellaceae</taxon>
        <taxon>Colletotrichum</taxon>
        <taxon>Colletotrichum spaethianum species complex</taxon>
    </lineage>
</organism>
<evidence type="ECO:0000313" key="3">
    <source>
        <dbReference type="Proteomes" id="UP001055172"/>
    </source>
</evidence>
<dbReference type="AlphaFoldDB" id="A0AA37H2G8"/>
<dbReference type="PANTHER" id="PTHR33112:SF10">
    <property type="entry name" value="TOL"/>
    <property type="match status" value="1"/>
</dbReference>
<protein>
    <recommendedName>
        <fullName evidence="1">Heterokaryon incompatibility domain-containing protein</fullName>
    </recommendedName>
</protein>
<accession>A0AA37H2G8</accession>
<comment type="caution">
    <text evidence="2">The sequence shown here is derived from an EMBL/GenBank/DDBJ whole genome shotgun (WGS) entry which is preliminary data.</text>
</comment>
<proteinExistence type="predicted"/>
<keyword evidence="3" id="KW-1185">Reference proteome</keyword>
<dbReference type="EMBL" id="BPPX01000059">
    <property type="protein sequence ID" value="GJC90726.1"/>
    <property type="molecule type" value="Genomic_DNA"/>
</dbReference>
<dbReference type="Pfam" id="PF06985">
    <property type="entry name" value="HET"/>
    <property type="match status" value="1"/>
</dbReference>
<evidence type="ECO:0000313" key="2">
    <source>
        <dbReference type="EMBL" id="GJC90726.1"/>
    </source>
</evidence>
<sequence length="389" mass="43267">MLNVYQHSILNIAATQSQNSHTGLFVHRTPETLLSGPFPVFNGALSGSFVAVEAALDKPYWTVAVDNAPLNTRGWVLQERVISPRVAHFTSDQVIWDCPELTAAETVPSGAQAMPRMVPSGIGPKRGSSLLKVPQEQDRALGQWGTIVKAYSQCNLTFISDKIVALSGVVDYLRLKLNEKFCAGLWRAQMEMQLCWFAEEPSTRARNTVAPSWSWMSVDCAVDTPQLHEYDGYIVKLLAEVVDVEETAEADNVDRVRLRCMLNPVRLEPRTQPQLFGRGMEHLVQLALDTASAVEATGALFFAPVFDLQEPKTAEMNQWFSEIKGLLLEEVDRDAGVYSRLGLVSISARVDANNQEFPESYLAFLQAGGHDRLQYSEKQKVNNRLITVV</sequence>
<evidence type="ECO:0000259" key="1">
    <source>
        <dbReference type="Pfam" id="PF06985"/>
    </source>
</evidence>
<dbReference type="InterPro" id="IPR010730">
    <property type="entry name" value="HET"/>
</dbReference>